<dbReference type="RefSeq" id="WP_416204472.1">
    <property type="nucleotide sequence ID" value="NZ_JBBKTX010000001.1"/>
</dbReference>
<name>A0ABW8NDA0_9GAMM</name>
<accession>A0ABW8NDA0</accession>
<organism evidence="2 3">
    <name type="scientific">Oceanobacter antarcticus</name>
    <dbReference type="NCBI Taxonomy" id="3133425"/>
    <lineage>
        <taxon>Bacteria</taxon>
        <taxon>Pseudomonadati</taxon>
        <taxon>Pseudomonadota</taxon>
        <taxon>Gammaproteobacteria</taxon>
        <taxon>Oceanospirillales</taxon>
        <taxon>Oceanospirillaceae</taxon>
        <taxon>Oceanobacter</taxon>
    </lineage>
</organism>
<feature type="signal peptide" evidence="1">
    <location>
        <begin position="1"/>
        <end position="22"/>
    </location>
</feature>
<gene>
    <name evidence="2" type="ORF">WG929_00765</name>
</gene>
<evidence type="ECO:0000313" key="2">
    <source>
        <dbReference type="EMBL" id="MFK4750929.1"/>
    </source>
</evidence>
<protein>
    <recommendedName>
        <fullName evidence="4">Short C-terminal domain-containing protein</fullName>
    </recommendedName>
</protein>
<feature type="chain" id="PRO_5045617048" description="Short C-terminal domain-containing protein" evidence="1">
    <location>
        <begin position="23"/>
        <end position="156"/>
    </location>
</feature>
<comment type="caution">
    <text evidence="2">The sequence shown here is derived from an EMBL/GenBank/DDBJ whole genome shotgun (WGS) entry which is preliminary data.</text>
</comment>
<dbReference type="Proteomes" id="UP001620597">
    <property type="component" value="Unassembled WGS sequence"/>
</dbReference>
<evidence type="ECO:0008006" key="4">
    <source>
        <dbReference type="Google" id="ProtNLM"/>
    </source>
</evidence>
<evidence type="ECO:0000313" key="3">
    <source>
        <dbReference type="Proteomes" id="UP001620597"/>
    </source>
</evidence>
<dbReference type="EMBL" id="JBBKTX010000001">
    <property type="protein sequence ID" value="MFK4750929.1"/>
    <property type="molecule type" value="Genomic_DNA"/>
</dbReference>
<keyword evidence="1" id="KW-0732">Signal</keyword>
<keyword evidence="3" id="KW-1185">Reference proteome</keyword>
<sequence length="156" mass="17281">MMKKVWVGLLLGVSMSASGVSAESVEIRDGVDEQSCRMVKQEMCSTTSRDGVAHCRQEHLKSAAEFGANRVVIGTTDQSDHKKRMANGLYTSVTKTRMKARYFACDETSQVRQPAAVQGGGKSIEERLLRLESLRQKHLLTESEYTAKRAAILDDL</sequence>
<proteinExistence type="predicted"/>
<reference evidence="2 3" key="1">
    <citation type="submission" date="2024-03" db="EMBL/GenBank/DDBJ databases">
        <title>High-quality draft genome sequence of Oceanobacter sp. wDCs-4.</title>
        <authorList>
            <person name="Dong C."/>
        </authorList>
    </citation>
    <scope>NUCLEOTIDE SEQUENCE [LARGE SCALE GENOMIC DNA]</scope>
    <source>
        <strain evidence="3">wDCs-4</strain>
    </source>
</reference>
<evidence type="ECO:0000256" key="1">
    <source>
        <dbReference type="SAM" id="SignalP"/>
    </source>
</evidence>